<comment type="caution">
    <text evidence="3">The sequence shown here is derived from an EMBL/GenBank/DDBJ whole genome shotgun (WGS) entry which is preliminary data.</text>
</comment>
<evidence type="ECO:0000313" key="3">
    <source>
        <dbReference type="EMBL" id="MBA8989910.1"/>
    </source>
</evidence>
<reference evidence="3 4" key="1">
    <citation type="submission" date="2020-07" db="EMBL/GenBank/DDBJ databases">
        <title>Above-ground endophytic microbial communities from plants in different locations in the United States.</title>
        <authorList>
            <person name="Frank C."/>
        </authorList>
    </citation>
    <scope>NUCLEOTIDE SEQUENCE [LARGE SCALE GENOMIC DNA]</scope>
    <source>
        <strain evidence="3 4">WPL5_2</strain>
    </source>
</reference>
<dbReference type="EMBL" id="JACGXP010000002">
    <property type="protein sequence ID" value="MBA8989910.1"/>
    <property type="molecule type" value="Genomic_DNA"/>
</dbReference>
<sequence>MLALVFLLLPVAVMLVVGVAANGFDRAAVIVLLAFGTASVAVGVCIMRTAAFVTCTHEHVVVGFAPFWRTRLRQEDIAEAALVSVDAFAEYGGWGVKGRPHEDRGRLYSAGGNHAVRLRTWDGRTYVVAFNEAAEARGALSAVERLTGSRGSGCREQRTGRPERCRSSELNSSEGPRPSPSTRCQSRTPARAQCASGCRASP</sequence>
<feature type="region of interest" description="Disordered" evidence="1">
    <location>
        <begin position="150"/>
        <end position="188"/>
    </location>
</feature>
<keyword evidence="2" id="KW-1133">Transmembrane helix</keyword>
<accession>A0AAW3T5H6</accession>
<proteinExistence type="predicted"/>
<name>A0AAW3T5H6_9MICO</name>
<keyword evidence="2" id="KW-0812">Transmembrane</keyword>
<dbReference type="Proteomes" id="UP000590225">
    <property type="component" value="Unassembled WGS sequence"/>
</dbReference>
<dbReference type="AlphaFoldDB" id="A0AAW3T5H6"/>
<evidence type="ECO:0000256" key="2">
    <source>
        <dbReference type="SAM" id="Phobius"/>
    </source>
</evidence>
<feature type="compositionally biased region" description="Polar residues" evidence="1">
    <location>
        <begin position="168"/>
        <end position="188"/>
    </location>
</feature>
<feature type="transmembrane region" description="Helical" evidence="2">
    <location>
        <begin position="28"/>
        <end position="47"/>
    </location>
</feature>
<feature type="compositionally biased region" description="Basic and acidic residues" evidence="1">
    <location>
        <begin position="153"/>
        <end position="167"/>
    </location>
</feature>
<gene>
    <name evidence="3" type="ORF">FHW23_001156</name>
</gene>
<organism evidence="3 4">
    <name type="scientific">Curtobacterium pusillum</name>
    <dbReference type="NCBI Taxonomy" id="69373"/>
    <lineage>
        <taxon>Bacteria</taxon>
        <taxon>Bacillati</taxon>
        <taxon>Actinomycetota</taxon>
        <taxon>Actinomycetes</taxon>
        <taxon>Micrococcales</taxon>
        <taxon>Microbacteriaceae</taxon>
        <taxon>Curtobacterium</taxon>
    </lineage>
</organism>
<evidence type="ECO:0000313" key="4">
    <source>
        <dbReference type="Proteomes" id="UP000590225"/>
    </source>
</evidence>
<protein>
    <submittedName>
        <fullName evidence="3">Uncharacterized protein</fullName>
    </submittedName>
</protein>
<dbReference type="RefSeq" id="WP_182516047.1">
    <property type="nucleotide sequence ID" value="NZ_JACGXP010000002.1"/>
</dbReference>
<evidence type="ECO:0000256" key="1">
    <source>
        <dbReference type="SAM" id="MobiDB-lite"/>
    </source>
</evidence>
<keyword evidence="2" id="KW-0472">Membrane</keyword>